<feature type="binding site" evidence="15">
    <location>
        <position position="247"/>
    </location>
    <ligand>
        <name>FMN</name>
        <dbReference type="ChEBI" id="CHEBI:58210"/>
    </ligand>
</feature>
<feature type="binding site" evidence="15">
    <location>
        <position position="271"/>
    </location>
    <ligand>
        <name>glyoxylate</name>
        <dbReference type="ChEBI" id="CHEBI:36655"/>
    </ligand>
</feature>
<feature type="binding site" evidence="15">
    <location>
        <position position="274"/>
    </location>
    <ligand>
        <name>glyoxylate</name>
        <dbReference type="ChEBI" id="CHEBI:36655"/>
    </ligand>
</feature>
<dbReference type="SUPFAM" id="SSF51395">
    <property type="entry name" value="FMN-linked oxidoreductases"/>
    <property type="match status" value="1"/>
</dbReference>
<evidence type="ECO:0000256" key="1">
    <source>
        <dbReference type="ARBA" id="ARBA00000616"/>
    </source>
</evidence>
<dbReference type="Proteomes" id="UP001084197">
    <property type="component" value="Unassembled WGS sequence"/>
</dbReference>
<dbReference type="InterPro" id="IPR013785">
    <property type="entry name" value="Aldolase_TIM"/>
</dbReference>
<feature type="binding site" evidence="15">
    <location>
        <position position="137"/>
    </location>
    <ligand>
        <name>FMN</name>
        <dbReference type="ChEBI" id="CHEBI:58210"/>
    </ligand>
</feature>
<dbReference type="FunFam" id="3.20.20.70:FF:000029">
    <property type="entry name" value="L-lactate dehydrogenase"/>
    <property type="match status" value="1"/>
</dbReference>
<dbReference type="RefSeq" id="WP_268780276.1">
    <property type="nucleotide sequence ID" value="NZ_JAPRAT010000018.1"/>
</dbReference>
<evidence type="ECO:0000256" key="6">
    <source>
        <dbReference type="ARBA" id="ARBA00023002"/>
    </source>
</evidence>
<organism evidence="17 18">
    <name type="scientific">Natronobacillus azotifigens</name>
    <dbReference type="NCBI Taxonomy" id="472978"/>
    <lineage>
        <taxon>Bacteria</taxon>
        <taxon>Bacillati</taxon>
        <taxon>Bacillota</taxon>
        <taxon>Bacilli</taxon>
        <taxon>Bacillales</taxon>
        <taxon>Bacillaceae</taxon>
        <taxon>Natronobacillus</taxon>
    </lineage>
</organism>
<feature type="binding site" evidence="15">
    <location>
        <begin position="86"/>
        <end position="88"/>
    </location>
    <ligand>
        <name>FMN</name>
        <dbReference type="ChEBI" id="CHEBI:58210"/>
    </ligand>
</feature>
<feature type="binding site" evidence="15">
    <location>
        <begin position="302"/>
        <end position="306"/>
    </location>
    <ligand>
        <name>FMN</name>
        <dbReference type="ChEBI" id="CHEBI:58210"/>
    </ligand>
</feature>
<dbReference type="GO" id="GO:0003973">
    <property type="term" value="F:(S)-2-hydroxy-acid oxidase activity"/>
    <property type="evidence" value="ECO:0007669"/>
    <property type="project" value="UniProtKB-EC"/>
</dbReference>
<evidence type="ECO:0000313" key="18">
    <source>
        <dbReference type="Proteomes" id="UP001084197"/>
    </source>
</evidence>
<comment type="catalytic activity">
    <reaction evidence="12">
        <text>2-hydroxyoctanoate + O2 = 2-oxooctanoate + H2O2</text>
        <dbReference type="Rhea" id="RHEA:67940"/>
        <dbReference type="ChEBI" id="CHEBI:15379"/>
        <dbReference type="ChEBI" id="CHEBI:16240"/>
        <dbReference type="ChEBI" id="CHEBI:133514"/>
        <dbReference type="ChEBI" id="CHEBI:176689"/>
    </reaction>
</comment>
<comment type="catalytic activity">
    <reaction evidence="10">
        <text>mandelate + O2 = phenylglyoxylate + H2O2</text>
        <dbReference type="Rhea" id="RHEA:68968"/>
        <dbReference type="ChEBI" id="CHEBI:15379"/>
        <dbReference type="ChEBI" id="CHEBI:16240"/>
        <dbReference type="ChEBI" id="CHEBI:25147"/>
        <dbReference type="ChEBI" id="CHEBI:36656"/>
    </reaction>
</comment>
<comment type="catalytic activity">
    <reaction evidence="9">
        <text>(S)-lactate + O2 = pyruvate + H2O2</text>
        <dbReference type="Rhea" id="RHEA:55868"/>
        <dbReference type="ChEBI" id="CHEBI:15361"/>
        <dbReference type="ChEBI" id="CHEBI:15379"/>
        <dbReference type="ChEBI" id="CHEBI:16240"/>
        <dbReference type="ChEBI" id="CHEBI:16651"/>
    </reaction>
    <physiologicalReaction direction="left-to-right" evidence="9">
        <dbReference type="Rhea" id="RHEA:55869"/>
    </physiologicalReaction>
</comment>
<evidence type="ECO:0000256" key="8">
    <source>
        <dbReference type="ARBA" id="ARBA00029513"/>
    </source>
</evidence>
<dbReference type="GO" id="GO:0010181">
    <property type="term" value="F:FMN binding"/>
    <property type="evidence" value="ECO:0007669"/>
    <property type="project" value="InterPro"/>
</dbReference>
<keyword evidence="5 15" id="KW-0288">FMN</keyword>
<dbReference type="PROSITE" id="PS00557">
    <property type="entry name" value="FMN_HYDROXY_ACID_DH_1"/>
    <property type="match status" value="1"/>
</dbReference>
<comment type="similarity">
    <text evidence="7">Belongs to the FMN-dependent alpha-hydroxy acid dehydrogenase family.</text>
</comment>
<evidence type="ECO:0000256" key="7">
    <source>
        <dbReference type="ARBA" id="ARBA00024042"/>
    </source>
</evidence>
<evidence type="ECO:0000256" key="12">
    <source>
        <dbReference type="ARBA" id="ARBA00052949"/>
    </source>
</evidence>
<accession>A0A9J6RD85</accession>
<evidence type="ECO:0000313" key="17">
    <source>
        <dbReference type="EMBL" id="MCZ0703511.1"/>
    </source>
</evidence>
<dbReference type="PIRSF" id="PIRSF000138">
    <property type="entry name" value="Al-hdrx_acd_dh"/>
    <property type="match status" value="1"/>
</dbReference>
<dbReference type="EMBL" id="JAPRAT010000018">
    <property type="protein sequence ID" value="MCZ0703511.1"/>
    <property type="molecule type" value="Genomic_DNA"/>
</dbReference>
<evidence type="ECO:0000256" key="3">
    <source>
        <dbReference type="ARBA" id="ARBA00013087"/>
    </source>
</evidence>
<comment type="cofactor">
    <cofactor evidence="2">
        <name>FMN</name>
        <dbReference type="ChEBI" id="CHEBI:58210"/>
    </cofactor>
</comment>
<dbReference type="Gene3D" id="3.20.20.70">
    <property type="entry name" value="Aldolase class I"/>
    <property type="match status" value="1"/>
</dbReference>
<feature type="binding site" evidence="15">
    <location>
        <position position="33"/>
    </location>
    <ligand>
        <name>glyoxylate</name>
        <dbReference type="ChEBI" id="CHEBI:36655"/>
    </ligand>
</feature>
<evidence type="ECO:0000259" key="16">
    <source>
        <dbReference type="PROSITE" id="PS51349"/>
    </source>
</evidence>
<evidence type="ECO:0000256" key="15">
    <source>
        <dbReference type="PIRSR" id="PIRSR000138-2"/>
    </source>
</evidence>
<evidence type="ECO:0000256" key="5">
    <source>
        <dbReference type="ARBA" id="ARBA00022643"/>
    </source>
</evidence>
<comment type="caution">
    <text evidence="17">The sequence shown here is derived from an EMBL/GenBank/DDBJ whole genome shotgun (WGS) entry which is preliminary data.</text>
</comment>
<keyword evidence="4 15" id="KW-0285">Flavoprotein</keyword>
<feature type="binding site" evidence="15">
    <location>
        <position position="139"/>
    </location>
    <ligand>
        <name>glyoxylate</name>
        <dbReference type="ChEBI" id="CHEBI:36655"/>
    </ligand>
</feature>
<evidence type="ECO:0000256" key="13">
    <source>
        <dbReference type="ARBA" id="ARBA00079803"/>
    </source>
</evidence>
<dbReference type="AlphaFoldDB" id="A0A9J6RD85"/>
<name>A0A9J6RD85_9BACI</name>
<dbReference type="InterPro" id="IPR037396">
    <property type="entry name" value="FMN_HAD"/>
</dbReference>
<evidence type="ECO:0000256" key="4">
    <source>
        <dbReference type="ARBA" id="ARBA00022630"/>
    </source>
</evidence>
<feature type="domain" description="FMN hydroxy acid dehydrogenase" evidence="16">
    <location>
        <begin position="7"/>
        <end position="374"/>
    </location>
</feature>
<gene>
    <name evidence="17" type="ORF">OWO01_09805</name>
</gene>
<feature type="binding site" evidence="15">
    <location>
        <position position="115"/>
    </location>
    <ligand>
        <name>FMN</name>
        <dbReference type="ChEBI" id="CHEBI:58210"/>
    </ligand>
</feature>
<dbReference type="InterPro" id="IPR000262">
    <property type="entry name" value="FMN-dep_DH"/>
</dbReference>
<protein>
    <recommendedName>
        <fullName evidence="8">L-lactate oxidase</fullName>
        <ecNumber evidence="3">1.1.3.15</ecNumber>
    </recommendedName>
    <alternativeName>
        <fullName evidence="13">(S)-2-hydroxy-acid oxidase</fullName>
    </alternativeName>
</protein>
<feature type="binding site" evidence="15">
    <location>
        <position position="174"/>
    </location>
    <ligand>
        <name>glyoxylate</name>
        <dbReference type="ChEBI" id="CHEBI:36655"/>
    </ligand>
</feature>
<comment type="catalytic activity">
    <reaction evidence="1">
        <text>a (2S)-2-hydroxycarboxylate + O2 = a 2-oxocarboxylate + H2O2</text>
        <dbReference type="Rhea" id="RHEA:16789"/>
        <dbReference type="ChEBI" id="CHEBI:15379"/>
        <dbReference type="ChEBI" id="CHEBI:16240"/>
        <dbReference type="ChEBI" id="CHEBI:35179"/>
        <dbReference type="ChEBI" id="CHEBI:58123"/>
        <dbReference type="EC" id="1.1.3.15"/>
    </reaction>
</comment>
<evidence type="ECO:0000256" key="14">
    <source>
        <dbReference type="PIRSR" id="PIRSR000138-1"/>
    </source>
</evidence>
<evidence type="ECO:0000256" key="10">
    <source>
        <dbReference type="ARBA" id="ARBA00050549"/>
    </source>
</evidence>
<reference evidence="17" key="1">
    <citation type="submission" date="2022-11" db="EMBL/GenBank/DDBJ databases">
        <title>WGS of Natronobacillus azotifigens 24KS-1, an anaerobic diazotrophic haloalkaliphile from soda-rich habitats.</title>
        <authorList>
            <person name="Sorokin D.Y."/>
            <person name="Merkel A.Y."/>
        </authorList>
    </citation>
    <scope>NUCLEOTIDE SEQUENCE</scope>
    <source>
        <strain evidence="17">24KS-1</strain>
    </source>
</reference>
<keyword evidence="18" id="KW-1185">Reference proteome</keyword>
<dbReference type="InterPro" id="IPR008259">
    <property type="entry name" value="FMN_hydac_DH_AS"/>
</dbReference>
<dbReference type="PANTHER" id="PTHR10578">
    <property type="entry name" value="S -2-HYDROXY-ACID OXIDASE-RELATED"/>
    <property type="match status" value="1"/>
</dbReference>
<feature type="active site" description="Proton acceptor" evidence="14">
    <location>
        <position position="271"/>
    </location>
</feature>
<evidence type="ECO:0000256" key="9">
    <source>
        <dbReference type="ARBA" id="ARBA00048754"/>
    </source>
</evidence>
<dbReference type="PANTHER" id="PTHR10578:SF143">
    <property type="entry name" value="FMN-DEPENDENT ALPHA-HYDROXY ACID DEHYDROGENASE PB1A11.03"/>
    <property type="match status" value="1"/>
</dbReference>
<evidence type="ECO:0000256" key="11">
    <source>
        <dbReference type="ARBA" id="ARBA00050773"/>
    </source>
</evidence>
<feature type="binding site" evidence="15">
    <location>
        <position position="269"/>
    </location>
    <ligand>
        <name>FMN</name>
        <dbReference type="ChEBI" id="CHEBI:58210"/>
    </ligand>
</feature>
<feature type="binding site" evidence="15">
    <location>
        <begin position="325"/>
        <end position="326"/>
    </location>
    <ligand>
        <name>FMN</name>
        <dbReference type="ChEBI" id="CHEBI:58210"/>
    </ligand>
</feature>
<keyword evidence="6" id="KW-0560">Oxidoreductase</keyword>
<feature type="binding site" evidence="15">
    <location>
        <position position="165"/>
    </location>
    <ligand>
        <name>FMN</name>
        <dbReference type="ChEBI" id="CHEBI:58210"/>
    </ligand>
</feature>
<evidence type="ECO:0000256" key="2">
    <source>
        <dbReference type="ARBA" id="ARBA00001917"/>
    </source>
</evidence>
<dbReference type="Pfam" id="PF01070">
    <property type="entry name" value="FMN_dh"/>
    <property type="match status" value="1"/>
</dbReference>
<dbReference type="PROSITE" id="PS51349">
    <property type="entry name" value="FMN_HYDROXY_ACID_DH_2"/>
    <property type="match status" value="1"/>
</dbReference>
<proteinExistence type="inferred from homology"/>
<comment type="catalytic activity">
    <reaction evidence="11">
        <text>2-hydroxyoctadecanoate + O2 = 2-oxooctadecanoate + H2O2</text>
        <dbReference type="Rhea" id="RHEA:68964"/>
        <dbReference type="ChEBI" id="CHEBI:15379"/>
        <dbReference type="ChEBI" id="CHEBI:16240"/>
        <dbReference type="ChEBI" id="CHEBI:17162"/>
        <dbReference type="ChEBI" id="CHEBI:76724"/>
    </reaction>
</comment>
<dbReference type="InterPro" id="IPR012133">
    <property type="entry name" value="Alpha-hydoxy_acid_DH_FMN"/>
</dbReference>
<sequence>MTILKLEPSSEPFTYEQWEELAKTKLTKGAFDYVQSGSGAEETLIKNREVFSQWDLLPYVLTNVEERDLSTNLLNRKIAAPFLLAPVGFQTVVHPDGERASASSASKLNIPYITSTVSSVALEEVSKIMQDTPHYFQLYWPNDDDVATSLVKRAESVGYDAIVVTVDTPLLGWREKDLHNGYFPMETGAGMANFVSDPVFQAKYNSDDLLEDSELIPVIRNILLKQNLTWEKLAWLREQTSLPILLKGILRADDAAKAVQFGIDAIIVSNHGGRQLDGVRSSLSALPAIVEEVNGEIPVLVDGGIRRGSDIIKAIALGADAVLLGRPYVYGLANGEAGVTDVLKNLLSDLDTSLAIVGIPTIQMIDQSIIEEKR</sequence>
<dbReference type="EC" id="1.1.3.15" evidence="3"/>